<reference evidence="2 3" key="1">
    <citation type="submission" date="2017-11" db="EMBL/GenBank/DDBJ databases">
        <title>Draft genome sequence of environmental isolate Aeromonas lusitania sp. nov. MDC 2473.</title>
        <authorList>
            <person name="Colston S.M."/>
            <person name="Navarro A."/>
            <person name="Martinez-Murcia A.J."/>
            <person name="Graf J."/>
        </authorList>
    </citation>
    <scope>NUCLEOTIDE SEQUENCE [LARGE SCALE GENOMIC DNA]</scope>
    <source>
        <strain evidence="2 3">MDC 2473</strain>
    </source>
</reference>
<feature type="region of interest" description="Disordered" evidence="1">
    <location>
        <begin position="1"/>
        <end position="24"/>
    </location>
</feature>
<accession>A0A2M8HBM0</accession>
<keyword evidence="3" id="KW-1185">Reference proteome</keyword>
<evidence type="ECO:0000313" key="2">
    <source>
        <dbReference type="EMBL" id="PJC93930.1"/>
    </source>
</evidence>
<protein>
    <submittedName>
        <fullName evidence="2">Uncharacterized protein</fullName>
    </submittedName>
</protein>
<sequence>MSEMNDNRIPATDRRGRGKEKRSQSPRLCIYMLGTQNGAINHLKRTVWAVTITVNVFPGRGEQCGIRLTKFLL</sequence>
<dbReference type="EMBL" id="PGCP01000009">
    <property type="protein sequence ID" value="PJC93930.1"/>
    <property type="molecule type" value="Genomic_DNA"/>
</dbReference>
<evidence type="ECO:0000313" key="3">
    <source>
        <dbReference type="Proteomes" id="UP000232060"/>
    </source>
</evidence>
<dbReference type="AlphaFoldDB" id="A0A2M8HBM0"/>
<comment type="caution">
    <text evidence="2">The sequence shown here is derived from an EMBL/GenBank/DDBJ whole genome shotgun (WGS) entry which is preliminary data.</text>
</comment>
<gene>
    <name evidence="2" type="ORF">CUC44_07190</name>
</gene>
<proteinExistence type="predicted"/>
<organism evidence="2 3">
    <name type="scientific">Aeromonas lusitana</name>
    <dbReference type="NCBI Taxonomy" id="931529"/>
    <lineage>
        <taxon>Bacteria</taxon>
        <taxon>Pseudomonadati</taxon>
        <taxon>Pseudomonadota</taxon>
        <taxon>Gammaproteobacteria</taxon>
        <taxon>Aeromonadales</taxon>
        <taxon>Aeromonadaceae</taxon>
        <taxon>Aeromonas</taxon>
    </lineage>
</organism>
<evidence type="ECO:0000256" key="1">
    <source>
        <dbReference type="SAM" id="MobiDB-lite"/>
    </source>
</evidence>
<name>A0A2M8HBM0_9GAMM</name>
<dbReference type="Proteomes" id="UP000232060">
    <property type="component" value="Unassembled WGS sequence"/>
</dbReference>